<name>A0A0S4LKW1_9BACT</name>
<sequence length="78" mass="8420">MAPTQCVEAILVVLQGRVKTMSSPFRGEVLVHSHVISKCVGLFRRRSNPLGLLSDCHDYRPVQVCHHAAGLDGSAGIP</sequence>
<dbReference type="Proteomes" id="UP000198736">
    <property type="component" value="Unassembled WGS sequence"/>
</dbReference>
<evidence type="ECO:0000313" key="1">
    <source>
        <dbReference type="EMBL" id="CUS37577.1"/>
    </source>
</evidence>
<dbReference type="STRING" id="1742973.COMA2_30346"/>
<protein>
    <submittedName>
        <fullName evidence="1">Uncharacterized protein</fullName>
    </submittedName>
</protein>
<reference evidence="2" key="1">
    <citation type="submission" date="2015-10" db="EMBL/GenBank/DDBJ databases">
        <authorList>
            <person name="Luecker S."/>
            <person name="Luecker S."/>
        </authorList>
    </citation>
    <scope>NUCLEOTIDE SEQUENCE [LARGE SCALE GENOMIC DNA]</scope>
</reference>
<accession>A0A0S4LKW1</accession>
<dbReference type="AlphaFoldDB" id="A0A0S4LKW1"/>
<dbReference type="EMBL" id="CZPZ01000023">
    <property type="protein sequence ID" value="CUS37577.1"/>
    <property type="molecule type" value="Genomic_DNA"/>
</dbReference>
<gene>
    <name evidence="1" type="ORF">COMA2_30346</name>
</gene>
<keyword evidence="2" id="KW-1185">Reference proteome</keyword>
<organism evidence="1 2">
    <name type="scientific">Candidatus Nitrospira nitrificans</name>
    <dbReference type="NCBI Taxonomy" id="1742973"/>
    <lineage>
        <taxon>Bacteria</taxon>
        <taxon>Pseudomonadati</taxon>
        <taxon>Nitrospirota</taxon>
        <taxon>Nitrospiria</taxon>
        <taxon>Nitrospirales</taxon>
        <taxon>Nitrospiraceae</taxon>
        <taxon>Nitrospira</taxon>
    </lineage>
</organism>
<proteinExistence type="predicted"/>
<evidence type="ECO:0000313" key="2">
    <source>
        <dbReference type="Proteomes" id="UP000198736"/>
    </source>
</evidence>